<keyword evidence="5" id="KW-0235">DNA replication</keyword>
<sequence>MKIRNDQLQQHLAQNTLAPIYIVSGDEPLIQQECCDLIRQKARDKGFNERILLQVDGNFDWETLQEHTNSLSLFSDKKIIEVRCQNNKFNEKASKILKACGESPILDNVLLLITPKLESATQQSKWFKALEKSGIFIPIWPIDAQHLPRWIKQRMQQAGLTATTQAIQLLTERVEGNLLAASQEIAKLTLYAENQHVTEETINACVADSARYSVFDLIENALAGSINHCLRIFNGLKAEGIEPAVMLWAITREVRTLLQLIQLQREGHSLEQAMQNQRIWEKRKPLIRQALKRNSEQSLEQILMSAGQVDEAIKGLSEDNIWSSLQFLLLKLVGVSVTQDFPQ</sequence>
<dbReference type="PANTHER" id="PTHR34388">
    <property type="entry name" value="DNA POLYMERASE III SUBUNIT DELTA"/>
    <property type="match status" value="1"/>
</dbReference>
<evidence type="ECO:0000256" key="5">
    <source>
        <dbReference type="ARBA" id="ARBA00022705"/>
    </source>
</evidence>
<keyword evidence="6" id="KW-0239">DNA-directed DNA polymerase</keyword>
<dbReference type="Pfam" id="PF06144">
    <property type="entry name" value="DNA_pol3_delta"/>
    <property type="match status" value="1"/>
</dbReference>
<dbReference type="EC" id="2.7.7.7" evidence="1 9"/>
<evidence type="ECO:0000259" key="11">
    <source>
        <dbReference type="Pfam" id="PF21694"/>
    </source>
</evidence>
<evidence type="ECO:0000256" key="7">
    <source>
        <dbReference type="ARBA" id="ARBA00034754"/>
    </source>
</evidence>
<evidence type="ECO:0000256" key="2">
    <source>
        <dbReference type="ARBA" id="ARBA00017703"/>
    </source>
</evidence>
<dbReference type="RefSeq" id="WP_094786108.1">
    <property type="nucleotide sequence ID" value="NZ_JAEVHG010000020.1"/>
</dbReference>
<evidence type="ECO:0000256" key="9">
    <source>
        <dbReference type="NCBIfam" id="TIGR01128"/>
    </source>
</evidence>
<keyword evidence="13" id="KW-1185">Reference proteome</keyword>
<gene>
    <name evidence="12" type="ORF">B9G39_03760</name>
</gene>
<dbReference type="InterPro" id="IPR005790">
    <property type="entry name" value="DNA_polIII_delta"/>
</dbReference>
<dbReference type="GO" id="GO:0003677">
    <property type="term" value="F:DNA binding"/>
    <property type="evidence" value="ECO:0007669"/>
    <property type="project" value="InterPro"/>
</dbReference>
<dbReference type="PANTHER" id="PTHR34388:SF1">
    <property type="entry name" value="DNA POLYMERASE III SUBUNIT DELTA"/>
    <property type="match status" value="1"/>
</dbReference>
<comment type="caution">
    <text evidence="12">The sequence shown here is derived from an EMBL/GenBank/DDBJ whole genome shotgun (WGS) entry which is preliminary data.</text>
</comment>
<dbReference type="Gene3D" id="1.20.272.10">
    <property type="match status" value="1"/>
</dbReference>
<dbReference type="EMBL" id="NDXW01000001">
    <property type="protein sequence ID" value="RDH42630.1"/>
    <property type="molecule type" value="Genomic_DNA"/>
</dbReference>
<dbReference type="SUPFAM" id="SSF48019">
    <property type="entry name" value="post-AAA+ oligomerization domain-like"/>
    <property type="match status" value="1"/>
</dbReference>
<feature type="domain" description="DNA polymerase III delta N-terminal" evidence="10">
    <location>
        <begin position="21"/>
        <end position="136"/>
    </location>
</feature>
<dbReference type="NCBIfam" id="TIGR01128">
    <property type="entry name" value="holA"/>
    <property type="match status" value="1"/>
</dbReference>
<dbReference type="Pfam" id="PF21694">
    <property type="entry name" value="DNA_pol3_delta_C"/>
    <property type="match status" value="1"/>
</dbReference>
<keyword evidence="4" id="KW-0548">Nucleotidyltransferase</keyword>
<evidence type="ECO:0000259" key="10">
    <source>
        <dbReference type="Pfam" id="PF06144"/>
    </source>
</evidence>
<reference evidence="12 13" key="1">
    <citation type="submission" date="2017-04" db="EMBL/GenBank/DDBJ databases">
        <title>Draft genome sequence of Zooshikella ganghwensis VG4 isolated from Red Sea sediments.</title>
        <authorList>
            <person name="Rehman Z."/>
            <person name="Alam I."/>
            <person name="Kamau A."/>
            <person name="Bajic V."/>
            <person name="Leiknes T."/>
        </authorList>
    </citation>
    <scope>NUCLEOTIDE SEQUENCE [LARGE SCALE GENOMIC DNA]</scope>
    <source>
        <strain evidence="12 13">VG4</strain>
    </source>
</reference>
<dbReference type="Gene3D" id="3.40.50.300">
    <property type="entry name" value="P-loop containing nucleotide triphosphate hydrolases"/>
    <property type="match status" value="1"/>
</dbReference>
<evidence type="ECO:0000256" key="4">
    <source>
        <dbReference type="ARBA" id="ARBA00022695"/>
    </source>
</evidence>
<dbReference type="SUPFAM" id="SSF52540">
    <property type="entry name" value="P-loop containing nucleoside triphosphate hydrolases"/>
    <property type="match status" value="1"/>
</dbReference>
<dbReference type="InterPro" id="IPR010372">
    <property type="entry name" value="DNA_pol3_delta_N"/>
</dbReference>
<organism evidence="12 13">
    <name type="scientific">Zooshikella ganghwensis</name>
    <dbReference type="NCBI Taxonomy" id="202772"/>
    <lineage>
        <taxon>Bacteria</taxon>
        <taxon>Pseudomonadati</taxon>
        <taxon>Pseudomonadota</taxon>
        <taxon>Gammaproteobacteria</taxon>
        <taxon>Oceanospirillales</taxon>
        <taxon>Zooshikellaceae</taxon>
        <taxon>Zooshikella</taxon>
    </lineage>
</organism>
<evidence type="ECO:0000313" key="12">
    <source>
        <dbReference type="EMBL" id="RDH42630.1"/>
    </source>
</evidence>
<dbReference type="InterPro" id="IPR008921">
    <property type="entry name" value="DNA_pol3_clamp-load_cplx_C"/>
</dbReference>
<accession>A0A4P9VKE9</accession>
<dbReference type="CDD" id="cd18138">
    <property type="entry name" value="HLD_clamp_pol_III_delta"/>
    <property type="match status" value="1"/>
</dbReference>
<comment type="catalytic activity">
    <reaction evidence="8">
        <text>DNA(n) + a 2'-deoxyribonucleoside 5'-triphosphate = DNA(n+1) + diphosphate</text>
        <dbReference type="Rhea" id="RHEA:22508"/>
        <dbReference type="Rhea" id="RHEA-COMP:17339"/>
        <dbReference type="Rhea" id="RHEA-COMP:17340"/>
        <dbReference type="ChEBI" id="CHEBI:33019"/>
        <dbReference type="ChEBI" id="CHEBI:61560"/>
        <dbReference type="ChEBI" id="CHEBI:173112"/>
        <dbReference type="EC" id="2.7.7.7"/>
    </reaction>
</comment>
<proteinExistence type="inferred from homology"/>
<evidence type="ECO:0000256" key="3">
    <source>
        <dbReference type="ARBA" id="ARBA00022679"/>
    </source>
</evidence>
<protein>
    <recommendedName>
        <fullName evidence="2 9">DNA polymerase III subunit delta</fullName>
        <ecNumber evidence="1 9">2.7.7.7</ecNumber>
    </recommendedName>
</protein>
<dbReference type="GO" id="GO:0003887">
    <property type="term" value="F:DNA-directed DNA polymerase activity"/>
    <property type="evidence" value="ECO:0007669"/>
    <property type="project" value="UniProtKB-UniRule"/>
</dbReference>
<evidence type="ECO:0000256" key="8">
    <source>
        <dbReference type="ARBA" id="ARBA00049244"/>
    </source>
</evidence>
<name>A0A4P9VKE9_9GAMM</name>
<dbReference type="Gene3D" id="1.10.8.60">
    <property type="match status" value="1"/>
</dbReference>
<dbReference type="Proteomes" id="UP000257039">
    <property type="component" value="Unassembled WGS sequence"/>
</dbReference>
<evidence type="ECO:0000313" key="13">
    <source>
        <dbReference type="Proteomes" id="UP000257039"/>
    </source>
</evidence>
<dbReference type="GO" id="GO:0006261">
    <property type="term" value="P:DNA-templated DNA replication"/>
    <property type="evidence" value="ECO:0007669"/>
    <property type="project" value="TreeGrafter"/>
</dbReference>
<feature type="domain" description="DNA polymerase III delta subunit-like C-terminal" evidence="11">
    <location>
        <begin position="213"/>
        <end position="319"/>
    </location>
</feature>
<dbReference type="GO" id="GO:0009360">
    <property type="term" value="C:DNA polymerase III complex"/>
    <property type="evidence" value="ECO:0007669"/>
    <property type="project" value="UniProtKB-UniRule"/>
</dbReference>
<dbReference type="AlphaFoldDB" id="A0A4P9VKE9"/>
<comment type="similarity">
    <text evidence="7">Belongs to the DNA polymerase HolA subunit family.</text>
</comment>
<evidence type="ECO:0000256" key="1">
    <source>
        <dbReference type="ARBA" id="ARBA00012417"/>
    </source>
</evidence>
<keyword evidence="3" id="KW-0808">Transferase</keyword>
<dbReference type="InterPro" id="IPR048466">
    <property type="entry name" value="DNA_pol3_delta-like_C"/>
</dbReference>
<dbReference type="InterPro" id="IPR027417">
    <property type="entry name" value="P-loop_NTPase"/>
</dbReference>
<evidence type="ECO:0000256" key="6">
    <source>
        <dbReference type="ARBA" id="ARBA00022932"/>
    </source>
</evidence>